<protein>
    <submittedName>
        <fullName evidence="1">Uncharacterized protein</fullName>
    </submittedName>
</protein>
<dbReference type="KEGG" id="fro:AALO17_26690"/>
<organism evidence="1 2">
    <name type="scientific">Faecalibaculum rodentium</name>
    <dbReference type="NCBI Taxonomy" id="1702221"/>
    <lineage>
        <taxon>Bacteria</taxon>
        <taxon>Bacillati</taxon>
        <taxon>Bacillota</taxon>
        <taxon>Erysipelotrichia</taxon>
        <taxon>Erysipelotrichales</taxon>
        <taxon>Erysipelotrichaceae</taxon>
        <taxon>Faecalibaculum</taxon>
    </lineage>
</organism>
<name>A0A140DYS6_9FIRM</name>
<keyword evidence="2" id="KW-1185">Reference proteome</keyword>
<gene>
    <name evidence="1" type="ORF">AALO17_26690</name>
</gene>
<dbReference type="AlphaFoldDB" id="A0A140DYS6"/>
<dbReference type="Proteomes" id="UP000069771">
    <property type="component" value="Chromosome"/>
</dbReference>
<proteinExistence type="predicted"/>
<evidence type="ECO:0000313" key="1">
    <source>
        <dbReference type="EMBL" id="AMK55803.1"/>
    </source>
</evidence>
<reference evidence="1 2" key="1">
    <citation type="journal article" date="2016" name="Gut Pathog.">
        <title>Whole genome sequencing of "Faecalibaculum rodentium" ALO17, isolated from C57BL/6J laboratory mouse feces.</title>
        <authorList>
            <person name="Lim S."/>
            <person name="Chang D.H."/>
            <person name="Ahn S."/>
            <person name="Kim B.C."/>
        </authorList>
    </citation>
    <scope>NUCLEOTIDE SEQUENCE [LARGE SCALE GENOMIC DNA]</scope>
    <source>
        <strain evidence="1 2">Alo17</strain>
    </source>
</reference>
<sequence length="40" mass="4815">MRTVHGPFFLFQLERNVKIRGFSSLCAYPLLSVMRYLLYF</sequence>
<dbReference type="EMBL" id="CP011391">
    <property type="protein sequence ID" value="AMK55803.1"/>
    <property type="molecule type" value="Genomic_DNA"/>
</dbReference>
<evidence type="ECO:0000313" key="2">
    <source>
        <dbReference type="Proteomes" id="UP000069771"/>
    </source>
</evidence>
<accession>A0A140DYS6</accession>
<dbReference type="STRING" id="1702221.AALO17_26690"/>